<protein>
    <submittedName>
        <fullName evidence="1">Uncharacterized protein</fullName>
    </submittedName>
</protein>
<accession>A0A368FZD6</accession>
<evidence type="ECO:0000313" key="2">
    <source>
        <dbReference type="Proteomes" id="UP000252519"/>
    </source>
</evidence>
<name>A0A368FZD6_ANCCA</name>
<dbReference type="OrthoDB" id="5786942at2759"/>
<gene>
    <name evidence="1" type="ORF">ANCCAN_18006</name>
</gene>
<comment type="caution">
    <text evidence="1">The sequence shown here is derived from an EMBL/GenBank/DDBJ whole genome shotgun (WGS) entry which is preliminary data.</text>
</comment>
<reference evidence="1 2" key="1">
    <citation type="submission" date="2014-10" db="EMBL/GenBank/DDBJ databases">
        <title>Draft genome of the hookworm Ancylostoma caninum.</title>
        <authorList>
            <person name="Mitreva M."/>
        </authorList>
    </citation>
    <scope>NUCLEOTIDE SEQUENCE [LARGE SCALE GENOMIC DNA]</scope>
    <source>
        <strain evidence="1 2">Baltimore</strain>
    </source>
</reference>
<organism evidence="1 2">
    <name type="scientific">Ancylostoma caninum</name>
    <name type="common">Dog hookworm</name>
    <dbReference type="NCBI Taxonomy" id="29170"/>
    <lineage>
        <taxon>Eukaryota</taxon>
        <taxon>Metazoa</taxon>
        <taxon>Ecdysozoa</taxon>
        <taxon>Nematoda</taxon>
        <taxon>Chromadorea</taxon>
        <taxon>Rhabditida</taxon>
        <taxon>Rhabditina</taxon>
        <taxon>Rhabditomorpha</taxon>
        <taxon>Strongyloidea</taxon>
        <taxon>Ancylostomatidae</taxon>
        <taxon>Ancylostomatinae</taxon>
        <taxon>Ancylostoma</taxon>
    </lineage>
</organism>
<dbReference type="AlphaFoldDB" id="A0A368FZD6"/>
<dbReference type="EMBL" id="JOJR01000587">
    <property type="protein sequence ID" value="RCN36130.1"/>
    <property type="molecule type" value="Genomic_DNA"/>
</dbReference>
<sequence>MCNFFASPELEVTCNLSASLFSVDSCYANHKSCKNSNNKQPLAGKSDGEDKVFCGTVVFFSHTRRWKIRRAEFLRIRNRILYYRPHARVFPWYCETCTLSSRFLSVIQDHSCPNKNLSRHVQDFTNEQRIALLGFRSKAKDALAVMERVANPQAVDLGRVRFPEDDGDSASSATHNVVPRLRQAYTWLVSYFFNTDVVCLTVRPIIFSYLCLAVLSPLGKPLPAPNNEQRKIPCSSQPSISRYRPTKRTGQLCTVCHKLFPSFRDYEDHLRNESCPNDITPDPVPIQMSDSGTIPLNYVYSPKRKQATKSRLMICSLCHEDRFSTAQQFHEHIIECANKLAAL</sequence>
<dbReference type="Proteomes" id="UP000252519">
    <property type="component" value="Unassembled WGS sequence"/>
</dbReference>
<proteinExistence type="predicted"/>
<keyword evidence="2" id="KW-1185">Reference proteome</keyword>
<evidence type="ECO:0000313" key="1">
    <source>
        <dbReference type="EMBL" id="RCN36130.1"/>
    </source>
</evidence>